<feature type="transmembrane region" description="Helical" evidence="1">
    <location>
        <begin position="6"/>
        <end position="22"/>
    </location>
</feature>
<feature type="transmembrane region" description="Helical" evidence="1">
    <location>
        <begin position="29"/>
        <end position="48"/>
    </location>
</feature>
<dbReference type="EMBL" id="MN740684">
    <property type="protein sequence ID" value="QHU07374.1"/>
    <property type="molecule type" value="Genomic_DNA"/>
</dbReference>
<name>A0A6C0JUJ3_9ZZZZ</name>
<evidence type="ECO:0000313" key="2">
    <source>
        <dbReference type="EMBL" id="QHU07374.1"/>
    </source>
</evidence>
<evidence type="ECO:0000256" key="1">
    <source>
        <dbReference type="SAM" id="Phobius"/>
    </source>
</evidence>
<protein>
    <submittedName>
        <fullName evidence="2">Uncharacterized protein</fullName>
    </submittedName>
</protein>
<sequence length="215" mass="25886">MYDKYSYTYILVLLLATIFYFLKFIDKKSILSLIIILIIGYILYNQIINKENNNANNQLSFQDKIDDKILNLDKSLSSNVYDLNIVPKKLKYISNDEILVSIIKNLHFLEKINKTRYAELLTNLDKLMNIYIFILNDIYDVKYYIKNFIDIRDNIISLLQSYINFTNLNKKYYDIVNKNLHFFIFRSRKMISILENYAKYEKKIFHLDDTIIKPY</sequence>
<keyword evidence="1" id="KW-0472">Membrane</keyword>
<dbReference type="AlphaFoldDB" id="A0A6C0JUJ3"/>
<keyword evidence="1" id="KW-1133">Transmembrane helix</keyword>
<organism evidence="2">
    <name type="scientific">viral metagenome</name>
    <dbReference type="NCBI Taxonomy" id="1070528"/>
    <lineage>
        <taxon>unclassified sequences</taxon>
        <taxon>metagenomes</taxon>
        <taxon>organismal metagenomes</taxon>
    </lineage>
</organism>
<reference evidence="2" key="1">
    <citation type="journal article" date="2020" name="Nature">
        <title>Giant virus diversity and host interactions through global metagenomics.</title>
        <authorList>
            <person name="Schulz F."/>
            <person name="Roux S."/>
            <person name="Paez-Espino D."/>
            <person name="Jungbluth S."/>
            <person name="Walsh D.A."/>
            <person name="Denef V.J."/>
            <person name="McMahon K.D."/>
            <person name="Konstantinidis K.T."/>
            <person name="Eloe-Fadrosh E.A."/>
            <person name="Kyrpides N.C."/>
            <person name="Woyke T."/>
        </authorList>
    </citation>
    <scope>NUCLEOTIDE SEQUENCE</scope>
    <source>
        <strain evidence="2">GVMAG-S-1040241-154</strain>
    </source>
</reference>
<proteinExistence type="predicted"/>
<keyword evidence="1" id="KW-0812">Transmembrane</keyword>
<accession>A0A6C0JUJ3</accession>